<dbReference type="EMBL" id="LAZR01036653">
    <property type="protein sequence ID" value="KKL24284.1"/>
    <property type="molecule type" value="Genomic_DNA"/>
</dbReference>
<name>A0A0F9BQW5_9ZZZZ</name>
<organism evidence="2">
    <name type="scientific">marine sediment metagenome</name>
    <dbReference type="NCBI Taxonomy" id="412755"/>
    <lineage>
        <taxon>unclassified sequences</taxon>
        <taxon>metagenomes</taxon>
        <taxon>ecological metagenomes</taxon>
    </lineage>
</organism>
<evidence type="ECO:0000313" key="2">
    <source>
        <dbReference type="EMBL" id="KKL24284.1"/>
    </source>
</evidence>
<keyword evidence="1" id="KW-1133">Transmembrane helix</keyword>
<feature type="transmembrane region" description="Helical" evidence="1">
    <location>
        <begin position="7"/>
        <end position="26"/>
    </location>
</feature>
<keyword evidence="1" id="KW-0472">Membrane</keyword>
<dbReference type="AlphaFoldDB" id="A0A0F9BQW5"/>
<accession>A0A0F9BQW5</accession>
<proteinExistence type="predicted"/>
<protein>
    <submittedName>
        <fullName evidence="2">Uncharacterized protein</fullName>
    </submittedName>
</protein>
<sequence length="159" mass="17648">MKKIIKIIIAICAFLVMALMVTAYFTNEAKWIGIRRTGETGDAVIPVEIKNVNNNPVPVNISNYGMKEYTTTIIGNGTNQTDVVFNSLLEHLIIQPDTNEAVWSFKLTDDDSFIIYDGTTSNYTGRLGLIADVPLIGKINLTIQNVTVNDSFNIKIVYT</sequence>
<reference evidence="2" key="1">
    <citation type="journal article" date="2015" name="Nature">
        <title>Complex archaea that bridge the gap between prokaryotes and eukaryotes.</title>
        <authorList>
            <person name="Spang A."/>
            <person name="Saw J.H."/>
            <person name="Jorgensen S.L."/>
            <person name="Zaremba-Niedzwiedzka K."/>
            <person name="Martijn J."/>
            <person name="Lind A.E."/>
            <person name="van Eijk R."/>
            <person name="Schleper C."/>
            <person name="Guy L."/>
            <person name="Ettema T.J."/>
        </authorList>
    </citation>
    <scope>NUCLEOTIDE SEQUENCE</scope>
</reference>
<evidence type="ECO:0000256" key="1">
    <source>
        <dbReference type="SAM" id="Phobius"/>
    </source>
</evidence>
<keyword evidence="1" id="KW-0812">Transmembrane</keyword>
<comment type="caution">
    <text evidence="2">The sequence shown here is derived from an EMBL/GenBank/DDBJ whole genome shotgun (WGS) entry which is preliminary data.</text>
</comment>
<gene>
    <name evidence="2" type="ORF">LCGC14_2416820</name>
</gene>